<dbReference type="AlphaFoldDB" id="A0A8S2KQM6"/>
<organism evidence="1 2">
    <name type="scientific">Rotaria magnacalcarata</name>
    <dbReference type="NCBI Taxonomy" id="392030"/>
    <lineage>
        <taxon>Eukaryota</taxon>
        <taxon>Metazoa</taxon>
        <taxon>Spiralia</taxon>
        <taxon>Gnathifera</taxon>
        <taxon>Rotifera</taxon>
        <taxon>Eurotatoria</taxon>
        <taxon>Bdelloidea</taxon>
        <taxon>Philodinida</taxon>
        <taxon>Philodinidae</taxon>
        <taxon>Rotaria</taxon>
    </lineage>
</organism>
<sequence>MFTLSDPQRYKFPVTPLQILDIVSVDRPNDIDISVTDQKGTFFCCFIQQVVKWLEWFDKFIDIFQHVIEWLRVRKLQKAEQLLSDIHTIKDDSATAVIKMKTIIQYIVELLNPFKNLHRLCDLLNCMKSFENIDSGSLTGHDQWKSYIEELKRVHTNNTFTVNGHFKHEHRQSISARRVVHWSLACERLECNISIEYRINTPRTKSYNCFSRQNVPLDKKVLQGEFKTQRSGNLIITVDNETGRAPRTIWYRIKVMPFSTCHLFDGFFSMLRQQYFQQSNENIQVADLSDIIDRAFLFIDSLLNGDITLEEMEHLKTVFHDKNIDVKEEVKILFANRLIANNNRQTTVTTATNIKSQGQNEQDIEQVCEWLQTYQYYSHLNIIADCVQKFDIILNSDQNDESIEKLQEMIKNESCSLKQISETYKDLYKRFGKLTNHHLQLIKTITECFHVVQILKKFDLYSTEGLRRFLELRDNLTTQFQLQERNNMILNSLIISYALCEPFVHQVENLEGFVDNVAKLSNIDESSLEHIK</sequence>
<evidence type="ECO:0000313" key="1">
    <source>
        <dbReference type="EMBL" id="CAF3865171.1"/>
    </source>
</evidence>
<comment type="caution">
    <text evidence="1">The sequence shown here is derived from an EMBL/GenBank/DDBJ whole genome shotgun (WGS) entry which is preliminary data.</text>
</comment>
<name>A0A8S2KQM6_9BILA</name>
<reference evidence="1" key="1">
    <citation type="submission" date="2021-02" db="EMBL/GenBank/DDBJ databases">
        <authorList>
            <person name="Nowell W R."/>
        </authorList>
    </citation>
    <scope>NUCLEOTIDE SEQUENCE</scope>
</reference>
<protein>
    <submittedName>
        <fullName evidence="1">Uncharacterized protein</fullName>
    </submittedName>
</protein>
<gene>
    <name evidence="1" type="ORF">SMN809_LOCUS4767</name>
</gene>
<accession>A0A8S2KQM6</accession>
<dbReference type="EMBL" id="CAJOBI010001137">
    <property type="protein sequence ID" value="CAF3865171.1"/>
    <property type="molecule type" value="Genomic_DNA"/>
</dbReference>
<proteinExistence type="predicted"/>
<evidence type="ECO:0000313" key="2">
    <source>
        <dbReference type="Proteomes" id="UP000676336"/>
    </source>
</evidence>
<feature type="non-terminal residue" evidence="1">
    <location>
        <position position="532"/>
    </location>
</feature>
<dbReference type="Proteomes" id="UP000676336">
    <property type="component" value="Unassembled WGS sequence"/>
</dbReference>